<dbReference type="InterPro" id="IPR002293">
    <property type="entry name" value="AA/rel_permease1"/>
</dbReference>
<keyword evidence="2" id="KW-0813">Transport</keyword>
<feature type="transmembrane region" description="Helical" evidence="7">
    <location>
        <begin position="401"/>
        <end position="418"/>
    </location>
</feature>
<evidence type="ECO:0000256" key="6">
    <source>
        <dbReference type="ARBA" id="ARBA00023136"/>
    </source>
</evidence>
<dbReference type="Proteomes" id="UP000051291">
    <property type="component" value="Unassembled WGS sequence"/>
</dbReference>
<feature type="transmembrane region" description="Helical" evidence="7">
    <location>
        <begin position="205"/>
        <end position="225"/>
    </location>
</feature>
<dbReference type="EMBL" id="AYYZ01000029">
    <property type="protein sequence ID" value="KRM52023.1"/>
    <property type="molecule type" value="Genomic_DNA"/>
</dbReference>
<dbReference type="PATRIC" id="fig|1423820.4.peg.1243"/>
<name>A0A0R1ZB95_9LACO</name>
<reference evidence="8 9" key="1">
    <citation type="journal article" date="2015" name="Genome Announc.">
        <title>Expanding the biotechnology potential of lactobacilli through comparative genomics of 213 strains and associated genera.</title>
        <authorList>
            <person name="Sun Z."/>
            <person name="Harris H.M."/>
            <person name="McCann A."/>
            <person name="Guo C."/>
            <person name="Argimon S."/>
            <person name="Zhang W."/>
            <person name="Yang X."/>
            <person name="Jeffery I.B."/>
            <person name="Cooney J.C."/>
            <person name="Kagawa T.F."/>
            <person name="Liu W."/>
            <person name="Song Y."/>
            <person name="Salvetti E."/>
            <person name="Wrobel A."/>
            <person name="Rasinkangas P."/>
            <person name="Parkhill J."/>
            <person name="Rea M.C."/>
            <person name="O'Sullivan O."/>
            <person name="Ritari J."/>
            <person name="Douillard F.P."/>
            <person name="Paul Ross R."/>
            <person name="Yang R."/>
            <person name="Briner A.E."/>
            <person name="Felis G.E."/>
            <person name="de Vos W.M."/>
            <person name="Barrangou R."/>
            <person name="Klaenhammer T.R."/>
            <person name="Caufield P.W."/>
            <person name="Cui Y."/>
            <person name="Zhang H."/>
            <person name="O'Toole P.W."/>
        </authorList>
    </citation>
    <scope>NUCLEOTIDE SEQUENCE [LARGE SCALE GENOMIC DNA]</scope>
    <source>
        <strain evidence="8 9">DSM 20653</strain>
    </source>
</reference>
<evidence type="ECO:0000313" key="9">
    <source>
        <dbReference type="Proteomes" id="UP000051291"/>
    </source>
</evidence>
<dbReference type="PANTHER" id="PTHR42770">
    <property type="entry name" value="AMINO ACID TRANSPORTER-RELATED"/>
    <property type="match status" value="1"/>
</dbReference>
<feature type="transmembrane region" description="Helical" evidence="7">
    <location>
        <begin position="88"/>
        <end position="113"/>
    </location>
</feature>
<dbReference type="Gene3D" id="1.20.1740.10">
    <property type="entry name" value="Amino acid/polyamine transporter I"/>
    <property type="match status" value="1"/>
</dbReference>
<feature type="transmembrane region" description="Helical" evidence="7">
    <location>
        <begin position="324"/>
        <end position="345"/>
    </location>
</feature>
<feature type="transmembrane region" description="Helical" evidence="7">
    <location>
        <begin position="38"/>
        <end position="57"/>
    </location>
</feature>
<evidence type="ECO:0000256" key="2">
    <source>
        <dbReference type="ARBA" id="ARBA00022448"/>
    </source>
</evidence>
<dbReference type="STRING" id="1423820.FC64_GL001217"/>
<evidence type="ECO:0000256" key="1">
    <source>
        <dbReference type="ARBA" id="ARBA00004651"/>
    </source>
</evidence>
<keyword evidence="4 7" id="KW-0812">Transmembrane</keyword>
<keyword evidence="9" id="KW-1185">Reference proteome</keyword>
<accession>A0A0R1ZB95</accession>
<feature type="transmembrane region" description="Helical" evidence="7">
    <location>
        <begin position="439"/>
        <end position="461"/>
    </location>
</feature>
<comment type="caution">
    <text evidence="8">The sequence shown here is derived from an EMBL/GenBank/DDBJ whole genome shotgun (WGS) entry which is preliminary data.</text>
</comment>
<evidence type="ECO:0000256" key="4">
    <source>
        <dbReference type="ARBA" id="ARBA00022692"/>
    </source>
</evidence>
<dbReference type="NCBIfam" id="NF011775">
    <property type="entry name" value="PRK15238.1"/>
    <property type="match status" value="1"/>
</dbReference>
<comment type="subcellular location">
    <subcellularLocation>
        <location evidence="1">Cell membrane</location>
        <topology evidence="1">Multi-pass membrane protein</topology>
    </subcellularLocation>
</comment>
<protein>
    <submittedName>
        <fullName evidence="8">Amino acid transporter</fullName>
    </submittedName>
</protein>
<evidence type="ECO:0000313" key="8">
    <source>
        <dbReference type="EMBL" id="KRM52023.1"/>
    </source>
</evidence>
<feature type="transmembrane region" description="Helical" evidence="7">
    <location>
        <begin position="467"/>
        <end position="486"/>
    </location>
</feature>
<evidence type="ECO:0000256" key="5">
    <source>
        <dbReference type="ARBA" id="ARBA00022989"/>
    </source>
</evidence>
<dbReference type="InterPro" id="IPR050367">
    <property type="entry name" value="APC_superfamily"/>
</dbReference>
<proteinExistence type="predicted"/>
<dbReference type="AlphaFoldDB" id="A0A0R1ZB95"/>
<sequence>MENQKKMSVMALVLMIFASIFGLGNVTTAYYQMGYGAIIWYIAGAVLFFIPTSLMFAEYGSALKESQGGIYSWLETSIGEKPAFIGAFVWYAAWVITLVSQFSTICVPISGLIFGKDTTQSWHLLGLSSTETLGLIGIMLLVLITWLATRGFDKIEKVASASGAVIIAVSGLFIAASVWMLILNHGHLAQPMSVHAMVSSPNPQFKSPIAILSFFVYAVFAYAGMETMGGTIDRVDKPERNFPKGIILAGIGMILIYALGIFLWGVTANWHKLLGTDSTDLGNITLVLMQNLGYTIGREVLHLPIHQAIIMGQWTDRLIGFEEVMSLFGSMAVLIYSPLKTILLGSPKRLWPEKLRKLNNRKMPSFAMWMQAVIMGVIIFGVSFGGKSAQQFYTVLTDMNNITSSVPYLFLILAFPFFKRVKNLDRSFEVYKNQKLTNTICIISWITIFFGIIFTIIQPVLQHDAYTAFWTAFGPAFFALVGWIFYRHASRNVEPVVEEELD</sequence>
<feature type="transmembrane region" description="Helical" evidence="7">
    <location>
        <begin position="164"/>
        <end position="185"/>
    </location>
</feature>
<keyword evidence="6 7" id="KW-0472">Membrane</keyword>
<dbReference type="Pfam" id="PF13520">
    <property type="entry name" value="AA_permease_2"/>
    <property type="match status" value="1"/>
</dbReference>
<evidence type="ECO:0000256" key="7">
    <source>
        <dbReference type="SAM" id="Phobius"/>
    </source>
</evidence>
<gene>
    <name evidence="8" type="ORF">FC64_GL001217</name>
</gene>
<dbReference type="PIRSF" id="PIRSF006060">
    <property type="entry name" value="AA_transporter"/>
    <property type="match status" value="1"/>
</dbReference>
<dbReference type="GO" id="GO:0005886">
    <property type="term" value="C:plasma membrane"/>
    <property type="evidence" value="ECO:0007669"/>
    <property type="project" value="UniProtKB-SubCell"/>
</dbReference>
<keyword evidence="3" id="KW-1003">Cell membrane</keyword>
<keyword evidence="5 7" id="KW-1133">Transmembrane helix</keyword>
<evidence type="ECO:0000256" key="3">
    <source>
        <dbReference type="ARBA" id="ARBA00022475"/>
    </source>
</evidence>
<dbReference type="RefSeq" id="WP_057907039.1">
    <property type="nucleotide sequence ID" value="NZ_AYYZ01000029.1"/>
</dbReference>
<feature type="transmembrane region" description="Helical" evidence="7">
    <location>
        <begin position="366"/>
        <end position="386"/>
    </location>
</feature>
<organism evidence="8 9">
    <name type="scientific">Ligilactobacillus araffinosus DSM 20653</name>
    <dbReference type="NCBI Taxonomy" id="1423820"/>
    <lineage>
        <taxon>Bacteria</taxon>
        <taxon>Bacillati</taxon>
        <taxon>Bacillota</taxon>
        <taxon>Bacilli</taxon>
        <taxon>Lactobacillales</taxon>
        <taxon>Lactobacillaceae</taxon>
        <taxon>Ligilactobacillus</taxon>
    </lineage>
</organism>
<dbReference type="GO" id="GO:0022857">
    <property type="term" value="F:transmembrane transporter activity"/>
    <property type="evidence" value="ECO:0007669"/>
    <property type="project" value="InterPro"/>
</dbReference>
<feature type="transmembrane region" description="Helical" evidence="7">
    <location>
        <begin position="133"/>
        <end position="152"/>
    </location>
</feature>
<feature type="transmembrane region" description="Helical" evidence="7">
    <location>
        <begin position="246"/>
        <end position="266"/>
    </location>
</feature>
<dbReference type="PANTHER" id="PTHR42770:SF15">
    <property type="entry name" value="GLUTAMATE_GAMMA-AMINOBUTYRATE ANTIPORTER-RELATED"/>
    <property type="match status" value="1"/>
</dbReference>